<reference evidence="1" key="2">
    <citation type="journal article" date="2022" name="New Phytol.">
        <title>Evolutionary transition to the ectomycorrhizal habit in the genomes of a hyperdiverse lineage of mushroom-forming fungi.</title>
        <authorList>
            <person name="Looney B."/>
            <person name="Miyauchi S."/>
            <person name="Morin E."/>
            <person name="Drula E."/>
            <person name="Courty P.E."/>
            <person name="Kohler A."/>
            <person name="Kuo A."/>
            <person name="LaButti K."/>
            <person name="Pangilinan J."/>
            <person name="Lipzen A."/>
            <person name="Riley R."/>
            <person name="Andreopoulos W."/>
            <person name="He G."/>
            <person name="Johnson J."/>
            <person name="Nolan M."/>
            <person name="Tritt A."/>
            <person name="Barry K.W."/>
            <person name="Grigoriev I.V."/>
            <person name="Nagy L.G."/>
            <person name="Hibbett D."/>
            <person name="Henrissat B."/>
            <person name="Matheny P.B."/>
            <person name="Labbe J."/>
            <person name="Martin F.M."/>
        </authorList>
    </citation>
    <scope>NUCLEOTIDE SEQUENCE</scope>
    <source>
        <strain evidence="1">EC-137</strain>
    </source>
</reference>
<evidence type="ECO:0000313" key="2">
    <source>
        <dbReference type="Proteomes" id="UP000814128"/>
    </source>
</evidence>
<name>A0ACB8QY26_9AGAM</name>
<evidence type="ECO:0000313" key="1">
    <source>
        <dbReference type="EMBL" id="KAI0036542.1"/>
    </source>
</evidence>
<protein>
    <submittedName>
        <fullName evidence="1">Uncharacterized protein</fullName>
    </submittedName>
</protein>
<organism evidence="1 2">
    <name type="scientific">Vararia minispora EC-137</name>
    <dbReference type="NCBI Taxonomy" id="1314806"/>
    <lineage>
        <taxon>Eukaryota</taxon>
        <taxon>Fungi</taxon>
        <taxon>Dikarya</taxon>
        <taxon>Basidiomycota</taxon>
        <taxon>Agaricomycotina</taxon>
        <taxon>Agaricomycetes</taxon>
        <taxon>Russulales</taxon>
        <taxon>Lachnocladiaceae</taxon>
        <taxon>Vararia</taxon>
    </lineage>
</organism>
<keyword evidence="2" id="KW-1185">Reference proteome</keyword>
<proteinExistence type="predicted"/>
<sequence>MPSSRSSRRSSASSLSSVVAATTPLLPNHDEESTAGLVLVPEDELESASRDDFELSSDDEIVDDISARLERLKASSIPPLEPARVFLYLLIPYLHLGPFLLSTSSLPLKFSLPAIFAFALCALVSRRLSYMITKYVHKADLEDIVLDVLARGPSREGARATLRTLVRSITTTFRVLLAAVYLSAASTVLLPLFSNGLVISSRILLTLVLAVITLPVTFAPSLASRTVRYATWVSFTAYIVWLVSVTFAHAHGTLAPNPQWTQVGALWHGVAPILFTFTSSWTLPLYAALKASSPRHTASKPSKRYSFQTLTAASTLLGVLLVLPLCFFSAHPNAPVRASASPTPTPSLEFNVSQDSPRHPPHALIATSNALSLVLAVPIQLITAPPLPIPAHVRRATMLPLSKLALFTITVVLALLPRPALAVQSDILIVLAVASTYVLPAVLHIIAHNFRAPLSIVLPAGQGSPPGDELLRRKERMLQRRRLGRRRAWDVVAWMLVLVFGVGGVAVAGGGVAGVW</sequence>
<dbReference type="Proteomes" id="UP000814128">
    <property type="component" value="Unassembled WGS sequence"/>
</dbReference>
<accession>A0ACB8QY26</accession>
<reference evidence="1" key="1">
    <citation type="submission" date="2021-02" db="EMBL/GenBank/DDBJ databases">
        <authorList>
            <consortium name="DOE Joint Genome Institute"/>
            <person name="Ahrendt S."/>
            <person name="Looney B.P."/>
            <person name="Miyauchi S."/>
            <person name="Morin E."/>
            <person name="Drula E."/>
            <person name="Courty P.E."/>
            <person name="Chicoki N."/>
            <person name="Fauchery L."/>
            <person name="Kohler A."/>
            <person name="Kuo A."/>
            <person name="Labutti K."/>
            <person name="Pangilinan J."/>
            <person name="Lipzen A."/>
            <person name="Riley R."/>
            <person name="Andreopoulos W."/>
            <person name="He G."/>
            <person name="Johnson J."/>
            <person name="Barry K.W."/>
            <person name="Grigoriev I.V."/>
            <person name="Nagy L."/>
            <person name="Hibbett D."/>
            <person name="Henrissat B."/>
            <person name="Matheny P.B."/>
            <person name="Labbe J."/>
            <person name="Martin F."/>
        </authorList>
    </citation>
    <scope>NUCLEOTIDE SEQUENCE</scope>
    <source>
        <strain evidence="1">EC-137</strain>
    </source>
</reference>
<dbReference type="EMBL" id="MU273470">
    <property type="protein sequence ID" value="KAI0036542.1"/>
    <property type="molecule type" value="Genomic_DNA"/>
</dbReference>
<gene>
    <name evidence="1" type="ORF">K488DRAFT_40848</name>
</gene>
<comment type="caution">
    <text evidence="1">The sequence shown here is derived from an EMBL/GenBank/DDBJ whole genome shotgun (WGS) entry which is preliminary data.</text>
</comment>